<accession>D1AMT4</accession>
<dbReference type="AlphaFoldDB" id="D1AMT4"/>
<keyword evidence="3" id="KW-1185">Reference proteome</keyword>
<name>D1AMT4_SEBTE</name>
<reference evidence="3" key="1">
    <citation type="submission" date="2009-09" db="EMBL/GenBank/DDBJ databases">
        <title>The complete chromosome of Sebaldella termitidis ATCC 33386.</title>
        <authorList>
            <consortium name="US DOE Joint Genome Institute (JGI-PGF)"/>
            <person name="Lucas S."/>
            <person name="Copeland A."/>
            <person name="Lapidus A."/>
            <person name="Glavina del Rio T."/>
            <person name="Dalin E."/>
            <person name="Tice H."/>
            <person name="Bruce D."/>
            <person name="Goodwin L."/>
            <person name="Pitluck S."/>
            <person name="Kyrpides N."/>
            <person name="Mavromatis K."/>
            <person name="Ivanova N."/>
            <person name="Mikhailova N."/>
            <person name="Sims D."/>
            <person name="Meincke L."/>
            <person name="Brettin T."/>
            <person name="Detter J.C."/>
            <person name="Han C."/>
            <person name="Larimer F."/>
            <person name="Land M."/>
            <person name="Hauser L."/>
            <person name="Markowitz V."/>
            <person name="Cheng J.F."/>
            <person name="Hugenholtz P."/>
            <person name="Woyke T."/>
            <person name="Wu D."/>
            <person name="Eisen J.A."/>
        </authorList>
    </citation>
    <scope>NUCLEOTIDE SEQUENCE [LARGE SCALE GENOMIC DNA]</scope>
    <source>
        <strain evidence="3">ATCC 33386 / NCTC 11300</strain>
    </source>
</reference>
<feature type="domain" description="Bacterial EndoU nuclease" evidence="1">
    <location>
        <begin position="91"/>
        <end position="193"/>
    </location>
</feature>
<organism evidence="2 3">
    <name type="scientific">Sebaldella termitidis (strain ATCC 33386 / NCTC 11300)</name>
    <dbReference type="NCBI Taxonomy" id="526218"/>
    <lineage>
        <taxon>Bacteria</taxon>
        <taxon>Fusobacteriati</taxon>
        <taxon>Fusobacteriota</taxon>
        <taxon>Fusobacteriia</taxon>
        <taxon>Fusobacteriales</taxon>
        <taxon>Leptotrichiaceae</taxon>
        <taxon>Sebaldella</taxon>
    </lineage>
</organism>
<dbReference type="Proteomes" id="UP000000845">
    <property type="component" value="Chromosome"/>
</dbReference>
<evidence type="ECO:0000313" key="3">
    <source>
        <dbReference type="Proteomes" id="UP000000845"/>
    </source>
</evidence>
<reference evidence="2 3" key="2">
    <citation type="journal article" date="2010" name="Stand. Genomic Sci.">
        <title>Complete genome sequence of Sebaldella termitidis type strain (NCTC 11300).</title>
        <authorList>
            <person name="Harmon-Smith M."/>
            <person name="Celia L."/>
            <person name="Chertkov O."/>
            <person name="Lapidus A."/>
            <person name="Copeland A."/>
            <person name="Glavina Del Rio T."/>
            <person name="Nolan M."/>
            <person name="Lucas S."/>
            <person name="Tice H."/>
            <person name="Cheng J.F."/>
            <person name="Han C."/>
            <person name="Detter J.C."/>
            <person name="Bruce D."/>
            <person name="Goodwin L."/>
            <person name="Pitluck S."/>
            <person name="Pati A."/>
            <person name="Liolios K."/>
            <person name="Ivanova N."/>
            <person name="Mavromatis K."/>
            <person name="Mikhailova N."/>
            <person name="Chen A."/>
            <person name="Palaniappan K."/>
            <person name="Land M."/>
            <person name="Hauser L."/>
            <person name="Chang Y.J."/>
            <person name="Jeffries C.D."/>
            <person name="Brettin T."/>
            <person name="Goker M."/>
            <person name="Beck B."/>
            <person name="Bristow J."/>
            <person name="Eisen J.A."/>
            <person name="Markowitz V."/>
            <person name="Hugenholtz P."/>
            <person name="Kyrpides N.C."/>
            <person name="Klenk H.P."/>
            <person name="Chen F."/>
        </authorList>
    </citation>
    <scope>NUCLEOTIDE SEQUENCE [LARGE SCALE GENOMIC DNA]</scope>
    <source>
        <strain evidence="3">ATCC 33386 / NCTC 11300</strain>
    </source>
</reference>
<dbReference type="KEGG" id="str:Sterm_0429"/>
<evidence type="ECO:0000313" key="2">
    <source>
        <dbReference type="EMBL" id="ACZ07310.1"/>
    </source>
</evidence>
<gene>
    <name evidence="2" type="ordered locus">Sterm_0429</name>
</gene>
<dbReference type="EMBL" id="CP001739">
    <property type="protein sequence ID" value="ACZ07310.1"/>
    <property type="molecule type" value="Genomic_DNA"/>
</dbReference>
<proteinExistence type="predicted"/>
<protein>
    <recommendedName>
        <fullName evidence="1">Bacterial EndoU nuclease domain-containing protein</fullName>
    </recommendedName>
</protein>
<dbReference type="STRING" id="526218.Sterm_0429"/>
<sequence>MKISSFGATNDISKKYQAGPSVKSKFTELKAYYSRGLSEEEMILYGLRNNGATVAAGKSVEGGVIGDDGRFYSNKLSDEFKRLEYKTFISEKAENKILRGELNSKKRIMGGHSSEINGVTTEYLLEETVKINSDATASKIKTSTLFPETWSDADIINSVKQIGDTPAIGIRMEDKATIHLGRVNNVEIVVIKIGG</sequence>
<dbReference type="HOGENOM" id="CLU_119547_0_0_0"/>
<dbReference type="RefSeq" id="WP_012859909.1">
    <property type="nucleotide sequence ID" value="NC_013517.1"/>
</dbReference>
<dbReference type="Pfam" id="PF14436">
    <property type="entry name" value="EndoU_bacteria"/>
    <property type="match status" value="1"/>
</dbReference>
<evidence type="ECO:0000259" key="1">
    <source>
        <dbReference type="Pfam" id="PF14436"/>
    </source>
</evidence>
<dbReference type="eggNOG" id="COG5444">
    <property type="taxonomic scope" value="Bacteria"/>
</dbReference>
<dbReference type="InterPro" id="IPR029501">
    <property type="entry name" value="EndoU_bac"/>
</dbReference>
<dbReference type="GO" id="GO:0004519">
    <property type="term" value="F:endonuclease activity"/>
    <property type="evidence" value="ECO:0007669"/>
    <property type="project" value="InterPro"/>
</dbReference>